<dbReference type="InterPro" id="IPR027417">
    <property type="entry name" value="P-loop_NTPase"/>
</dbReference>
<dbReference type="Gene3D" id="1.10.8.60">
    <property type="match status" value="2"/>
</dbReference>
<dbReference type="FunFam" id="3.40.50.300:FF:000010">
    <property type="entry name" value="Chaperone clpB 1, putative"/>
    <property type="match status" value="1"/>
</dbReference>
<dbReference type="PRINTS" id="PR00300">
    <property type="entry name" value="CLPPROTEASEA"/>
</dbReference>
<dbReference type="Gene3D" id="4.10.860.10">
    <property type="entry name" value="UVR domain"/>
    <property type="match status" value="1"/>
</dbReference>
<feature type="compositionally biased region" description="Gly residues" evidence="12">
    <location>
        <begin position="866"/>
        <end position="878"/>
    </location>
</feature>
<evidence type="ECO:0000313" key="16">
    <source>
        <dbReference type="Proteomes" id="UP000311713"/>
    </source>
</evidence>
<evidence type="ECO:0000256" key="11">
    <source>
        <dbReference type="SAM" id="Coils"/>
    </source>
</evidence>
<dbReference type="SUPFAM" id="SSF81923">
    <property type="entry name" value="Double Clp-N motif"/>
    <property type="match status" value="1"/>
</dbReference>
<dbReference type="InterPro" id="IPR036628">
    <property type="entry name" value="Clp_N_dom_sf"/>
</dbReference>
<keyword evidence="15" id="KW-0378">Hydrolase</keyword>
<dbReference type="Gene3D" id="1.10.1780.10">
    <property type="entry name" value="Clp, N-terminal domain"/>
    <property type="match status" value="1"/>
</dbReference>
<keyword evidence="16" id="KW-1185">Reference proteome</keyword>
<dbReference type="Pfam" id="PF10431">
    <property type="entry name" value="ClpB_D2-small"/>
    <property type="match status" value="1"/>
</dbReference>
<keyword evidence="2 9" id="KW-0677">Repeat</keyword>
<dbReference type="Pfam" id="PF17871">
    <property type="entry name" value="AAA_lid_9"/>
    <property type="match status" value="1"/>
</dbReference>
<evidence type="ECO:0000256" key="7">
    <source>
        <dbReference type="ARBA" id="ARBA00023186"/>
    </source>
</evidence>
<evidence type="ECO:0000256" key="12">
    <source>
        <dbReference type="SAM" id="MobiDB-lite"/>
    </source>
</evidence>
<keyword evidence="6 11" id="KW-0175">Coiled coil</keyword>
<keyword evidence="5" id="KW-0346">Stress response</keyword>
<name>A0A5C4V5J7_9ACTN</name>
<evidence type="ECO:0000256" key="9">
    <source>
        <dbReference type="PROSITE-ProRule" id="PRU01251"/>
    </source>
</evidence>
<dbReference type="PROSITE" id="PS50151">
    <property type="entry name" value="UVR"/>
    <property type="match status" value="1"/>
</dbReference>
<dbReference type="GO" id="GO:0034605">
    <property type="term" value="P:cellular response to heat"/>
    <property type="evidence" value="ECO:0007669"/>
    <property type="project" value="TreeGrafter"/>
</dbReference>
<dbReference type="PROSITE" id="PS00871">
    <property type="entry name" value="CLPAB_2"/>
    <property type="match status" value="1"/>
</dbReference>
<keyword evidence="3 10" id="KW-0547">Nucleotide-binding</keyword>
<feature type="compositionally biased region" description="Low complexity" evidence="12">
    <location>
        <begin position="185"/>
        <end position="196"/>
    </location>
</feature>
<feature type="coiled-coil region" evidence="11">
    <location>
        <begin position="484"/>
        <end position="511"/>
    </location>
</feature>
<sequence>MGPDDFGRDPLGEYLARLFGGGGVPPGGGGGGGAGPRRDGGHRDFLRLMSEPAWQLVSGAASYAAEHGSDDLDTEHLLRAALAAEPTRSMVARSGADPDALAEEIDSHAGEGPTRTSISVSPAAKRALLDAHRVALASGARYIGPEHLLLALAANKDSSAGRALDAVRFDPGASAAGPPPGAQGGANAERGAGARAAGRDGGAGGGRTPNLDRYGRDLTELARDGEIDPVIGREAEIEQTVEVLARRGKNNPVLIGEAGVGKTAVVEGLAQRMAEGDVPDVLLGRRVVQLNFSALVAGTRYRGDFEERLTGLIDEIRAQSDRVIVFIDELHTVVGAGGGGGEGGSMDAANILKPALARGEVHVIGATTLEEHRRYIEKDAALARRFQPILVPEPTTEDAVTILRGLRDRYEAHHQVRYSDEALLAAVQLSDRYLTDRFLPDKAIDLIDQAGARVRMRASTASGDVRALQREQEQVGRDKDQAVAAEDYERASELRDRLAELERRVEERGRRGQQDRDRIAEVTVDDIADVVSRGTGIPVSSLTQEERDRLLGLEGRLKARVIGQDEAVSAVADAVLRSRAGLASGDRPIGSFLFLGPTGVGKTELARALAEALFGSDERMVRLDMSEYQERHTVSRLVGAPPGYVGHEEAGQLTETVRRDPYSLLLLDEVEKAHPDVFNILLQVLDDGRLTDAQGRRINFTNTVIVMTSNLGSEAISSRGPRAGFGRGDAEGGDEERRERVLKPLREHFRPEFLNRIDEIVIFRQLSGAQLREVTDLMLNETRHRLHAQDVAVTFTPAAVDWLAERGYQPEYGARPLRRTIQREVTNELSRRLLRGELIPHTALTVDVADGRLDFRATRGGDGHGAEGAGGEGGDGEG</sequence>
<dbReference type="InterPro" id="IPR018368">
    <property type="entry name" value="ClpA/B_CS1"/>
</dbReference>
<dbReference type="InterPro" id="IPR041546">
    <property type="entry name" value="ClpA/ClpB_AAA_lid"/>
</dbReference>
<gene>
    <name evidence="15" type="ORF">FH715_12975</name>
</gene>
<dbReference type="SUPFAM" id="SSF52540">
    <property type="entry name" value="P-loop containing nucleoside triphosphate hydrolases"/>
    <property type="match status" value="2"/>
</dbReference>
<dbReference type="CDD" id="cd00009">
    <property type="entry name" value="AAA"/>
    <property type="match status" value="1"/>
</dbReference>
<evidence type="ECO:0000256" key="6">
    <source>
        <dbReference type="ARBA" id="ARBA00023054"/>
    </source>
</evidence>
<dbReference type="PROSITE" id="PS00870">
    <property type="entry name" value="CLPAB_1"/>
    <property type="match status" value="1"/>
</dbReference>
<dbReference type="Pfam" id="PF07724">
    <property type="entry name" value="AAA_2"/>
    <property type="match status" value="1"/>
</dbReference>
<dbReference type="PANTHER" id="PTHR11638">
    <property type="entry name" value="ATP-DEPENDENT CLP PROTEASE"/>
    <property type="match status" value="1"/>
</dbReference>
<reference evidence="15 16" key="1">
    <citation type="submission" date="2019-06" db="EMBL/GenBank/DDBJ databases">
        <title>Draft genome of Streptomyces sedi sp. JCM16909.</title>
        <authorList>
            <person name="Klykleung N."/>
            <person name="Tanasupawat S."/>
            <person name="Kudo T."/>
            <person name="Yuki M."/>
            <person name="Ohkuma M."/>
        </authorList>
    </citation>
    <scope>NUCLEOTIDE SEQUENCE [LARGE SCALE GENOMIC DNA]</scope>
    <source>
        <strain evidence="15 16">JCM 16909</strain>
    </source>
</reference>
<comment type="subunit">
    <text evidence="8">Homohexamer. The oligomerization is ATP-dependent.</text>
</comment>
<feature type="region of interest" description="Disordered" evidence="12">
    <location>
        <begin position="717"/>
        <end position="737"/>
    </location>
</feature>
<dbReference type="FunFam" id="3.40.50.300:FF:000025">
    <property type="entry name" value="ATP-dependent Clp protease subunit"/>
    <property type="match status" value="1"/>
</dbReference>
<dbReference type="GO" id="GO:0008233">
    <property type="term" value="F:peptidase activity"/>
    <property type="evidence" value="ECO:0007669"/>
    <property type="project" value="UniProtKB-KW"/>
</dbReference>
<dbReference type="InterPro" id="IPR001270">
    <property type="entry name" value="ClpA/B"/>
</dbReference>
<evidence type="ECO:0000256" key="1">
    <source>
        <dbReference type="ARBA" id="ARBA00008675"/>
    </source>
</evidence>
<dbReference type="GO" id="GO:0016887">
    <property type="term" value="F:ATP hydrolysis activity"/>
    <property type="evidence" value="ECO:0007669"/>
    <property type="project" value="InterPro"/>
</dbReference>
<dbReference type="Pfam" id="PF00004">
    <property type="entry name" value="AAA"/>
    <property type="match status" value="1"/>
</dbReference>
<dbReference type="GO" id="GO:0006508">
    <property type="term" value="P:proteolysis"/>
    <property type="evidence" value="ECO:0007669"/>
    <property type="project" value="UniProtKB-KW"/>
</dbReference>
<evidence type="ECO:0000256" key="5">
    <source>
        <dbReference type="ARBA" id="ARBA00023016"/>
    </source>
</evidence>
<feature type="region of interest" description="Disordered" evidence="12">
    <location>
        <begin position="17"/>
        <end position="44"/>
    </location>
</feature>
<comment type="caution">
    <text evidence="15">The sequence shown here is derived from an EMBL/GenBank/DDBJ whole genome shotgun (WGS) entry which is preliminary data.</text>
</comment>
<evidence type="ECO:0000313" key="15">
    <source>
        <dbReference type="EMBL" id="TNM30349.1"/>
    </source>
</evidence>
<dbReference type="OrthoDB" id="9803641at2"/>
<dbReference type="GO" id="GO:0005737">
    <property type="term" value="C:cytoplasm"/>
    <property type="evidence" value="ECO:0007669"/>
    <property type="project" value="TreeGrafter"/>
</dbReference>
<dbReference type="Gene3D" id="3.40.50.300">
    <property type="entry name" value="P-loop containing nucleotide triphosphate hydrolases"/>
    <property type="match status" value="2"/>
</dbReference>
<dbReference type="Proteomes" id="UP000311713">
    <property type="component" value="Unassembled WGS sequence"/>
</dbReference>
<dbReference type="InterPro" id="IPR050130">
    <property type="entry name" value="ClpA_ClpB"/>
</dbReference>
<protein>
    <submittedName>
        <fullName evidence="15">ATP-dependent Clp protease ATP-binding subunit</fullName>
    </submittedName>
</protein>
<dbReference type="PANTHER" id="PTHR11638:SF18">
    <property type="entry name" value="HEAT SHOCK PROTEIN 104"/>
    <property type="match status" value="1"/>
</dbReference>
<dbReference type="InterPro" id="IPR003593">
    <property type="entry name" value="AAA+_ATPase"/>
</dbReference>
<dbReference type="InterPro" id="IPR001943">
    <property type="entry name" value="UVR_dom"/>
</dbReference>
<feature type="region of interest" description="Disordered" evidence="12">
    <location>
        <begin position="171"/>
        <end position="216"/>
    </location>
</feature>
<dbReference type="InterPro" id="IPR028299">
    <property type="entry name" value="ClpA/B_CS2"/>
</dbReference>
<evidence type="ECO:0000259" key="13">
    <source>
        <dbReference type="PROSITE" id="PS50151"/>
    </source>
</evidence>
<feature type="region of interest" description="Disordered" evidence="12">
    <location>
        <begin position="858"/>
        <end position="878"/>
    </location>
</feature>
<evidence type="ECO:0000256" key="4">
    <source>
        <dbReference type="ARBA" id="ARBA00022840"/>
    </source>
</evidence>
<organism evidence="15 16">
    <name type="scientific">Streptomyces sedi</name>
    <dbReference type="NCBI Taxonomy" id="555059"/>
    <lineage>
        <taxon>Bacteria</taxon>
        <taxon>Bacillati</taxon>
        <taxon>Actinomycetota</taxon>
        <taxon>Actinomycetes</taxon>
        <taxon>Kitasatosporales</taxon>
        <taxon>Streptomycetaceae</taxon>
        <taxon>Streptomyces</taxon>
    </lineage>
</organism>
<feature type="domain" description="Clp R" evidence="14">
    <location>
        <begin position="45"/>
        <end position="185"/>
    </location>
</feature>
<dbReference type="CDD" id="cd19499">
    <property type="entry name" value="RecA-like_ClpB_Hsp104-like"/>
    <property type="match status" value="1"/>
</dbReference>
<feature type="compositionally biased region" description="Gly residues" evidence="12">
    <location>
        <begin position="19"/>
        <end position="35"/>
    </location>
</feature>
<keyword evidence="15" id="KW-0645">Protease</keyword>
<proteinExistence type="inferred from homology"/>
<dbReference type="InterPro" id="IPR019489">
    <property type="entry name" value="Clp_ATPase_C"/>
</dbReference>
<dbReference type="EMBL" id="VDGT01000008">
    <property type="protein sequence ID" value="TNM30349.1"/>
    <property type="molecule type" value="Genomic_DNA"/>
</dbReference>
<dbReference type="Pfam" id="PF02861">
    <property type="entry name" value="Clp_N"/>
    <property type="match status" value="1"/>
</dbReference>
<dbReference type="InterPro" id="IPR004176">
    <property type="entry name" value="Clp_R_N"/>
</dbReference>
<feature type="domain" description="UVR" evidence="13">
    <location>
        <begin position="469"/>
        <end position="504"/>
    </location>
</feature>
<evidence type="ECO:0000256" key="8">
    <source>
        <dbReference type="ARBA" id="ARBA00026057"/>
    </source>
</evidence>
<evidence type="ECO:0000256" key="10">
    <source>
        <dbReference type="RuleBase" id="RU004432"/>
    </source>
</evidence>
<dbReference type="PROSITE" id="PS51903">
    <property type="entry name" value="CLP_R"/>
    <property type="match status" value="1"/>
</dbReference>
<dbReference type="GO" id="GO:0005524">
    <property type="term" value="F:ATP binding"/>
    <property type="evidence" value="ECO:0007669"/>
    <property type="project" value="UniProtKB-KW"/>
</dbReference>
<keyword evidence="7 10" id="KW-0143">Chaperone</keyword>
<comment type="similarity">
    <text evidence="1 10">Belongs to the ClpA/ClpB family.</text>
</comment>
<evidence type="ECO:0000256" key="2">
    <source>
        <dbReference type="ARBA" id="ARBA00022737"/>
    </source>
</evidence>
<evidence type="ECO:0000256" key="3">
    <source>
        <dbReference type="ARBA" id="ARBA00022741"/>
    </source>
</evidence>
<evidence type="ECO:0000259" key="14">
    <source>
        <dbReference type="PROSITE" id="PS51903"/>
    </source>
</evidence>
<accession>A0A5C4V5J7</accession>
<dbReference type="InterPro" id="IPR003959">
    <property type="entry name" value="ATPase_AAA_core"/>
</dbReference>
<dbReference type="SMART" id="SM00382">
    <property type="entry name" value="AAA"/>
    <property type="match status" value="2"/>
</dbReference>
<dbReference type="SMART" id="SM01086">
    <property type="entry name" value="ClpB_D2-small"/>
    <property type="match status" value="1"/>
</dbReference>
<dbReference type="AlphaFoldDB" id="A0A5C4V5J7"/>
<keyword evidence="4 10" id="KW-0067">ATP-binding</keyword>